<organism evidence="1 2">
    <name type="scientific">Ixodes persulcatus</name>
    <name type="common">Taiga tick</name>
    <dbReference type="NCBI Taxonomy" id="34615"/>
    <lineage>
        <taxon>Eukaryota</taxon>
        <taxon>Metazoa</taxon>
        <taxon>Ecdysozoa</taxon>
        <taxon>Arthropoda</taxon>
        <taxon>Chelicerata</taxon>
        <taxon>Arachnida</taxon>
        <taxon>Acari</taxon>
        <taxon>Parasitiformes</taxon>
        <taxon>Ixodida</taxon>
        <taxon>Ixodoidea</taxon>
        <taxon>Ixodidae</taxon>
        <taxon>Ixodinae</taxon>
        <taxon>Ixodes</taxon>
    </lineage>
</organism>
<evidence type="ECO:0000313" key="1">
    <source>
        <dbReference type="EMBL" id="KAG0444968.1"/>
    </source>
</evidence>
<keyword evidence="2" id="KW-1185">Reference proteome</keyword>
<name>A0AC60R1L7_IXOPE</name>
<sequence>MFGRILRGALHGVVAGHEQEAEDQEGSRHAAEEEHQELRRQYGDQAKELAEFWNAVGLCCGNTRSVMESRSRITICSLESLDRHQELGLLASVK</sequence>
<evidence type="ECO:0000313" key="2">
    <source>
        <dbReference type="Proteomes" id="UP000805193"/>
    </source>
</evidence>
<protein>
    <submittedName>
        <fullName evidence="1">Uncharacterized protein</fullName>
    </submittedName>
</protein>
<reference evidence="1 2" key="1">
    <citation type="journal article" date="2020" name="Cell">
        <title>Large-Scale Comparative Analyses of Tick Genomes Elucidate Their Genetic Diversity and Vector Capacities.</title>
        <authorList>
            <consortium name="Tick Genome and Microbiome Consortium (TIGMIC)"/>
            <person name="Jia N."/>
            <person name="Wang J."/>
            <person name="Shi W."/>
            <person name="Du L."/>
            <person name="Sun Y."/>
            <person name="Zhan W."/>
            <person name="Jiang J.F."/>
            <person name="Wang Q."/>
            <person name="Zhang B."/>
            <person name="Ji P."/>
            <person name="Bell-Sakyi L."/>
            <person name="Cui X.M."/>
            <person name="Yuan T.T."/>
            <person name="Jiang B.G."/>
            <person name="Yang W.F."/>
            <person name="Lam T.T."/>
            <person name="Chang Q.C."/>
            <person name="Ding S.J."/>
            <person name="Wang X.J."/>
            <person name="Zhu J.G."/>
            <person name="Ruan X.D."/>
            <person name="Zhao L."/>
            <person name="Wei J.T."/>
            <person name="Ye R.Z."/>
            <person name="Que T.C."/>
            <person name="Du C.H."/>
            <person name="Zhou Y.H."/>
            <person name="Cheng J.X."/>
            <person name="Dai P.F."/>
            <person name="Guo W.B."/>
            <person name="Han X.H."/>
            <person name="Huang E.J."/>
            <person name="Li L.F."/>
            <person name="Wei W."/>
            <person name="Gao Y.C."/>
            <person name="Liu J.Z."/>
            <person name="Shao H.Z."/>
            <person name="Wang X."/>
            <person name="Wang C.C."/>
            <person name="Yang T.C."/>
            <person name="Huo Q.B."/>
            <person name="Li W."/>
            <person name="Chen H.Y."/>
            <person name="Chen S.E."/>
            <person name="Zhou L.G."/>
            <person name="Ni X.B."/>
            <person name="Tian J.H."/>
            <person name="Sheng Y."/>
            <person name="Liu T."/>
            <person name="Pan Y.S."/>
            <person name="Xia L.Y."/>
            <person name="Li J."/>
            <person name="Zhao F."/>
            <person name="Cao W.C."/>
        </authorList>
    </citation>
    <scope>NUCLEOTIDE SEQUENCE [LARGE SCALE GENOMIC DNA]</scope>
    <source>
        <strain evidence="1">Iper-2018</strain>
    </source>
</reference>
<accession>A0AC60R1L7</accession>
<gene>
    <name evidence="1" type="ORF">HPB47_009011</name>
</gene>
<dbReference type="Proteomes" id="UP000805193">
    <property type="component" value="Unassembled WGS sequence"/>
</dbReference>
<proteinExistence type="predicted"/>
<comment type="caution">
    <text evidence="1">The sequence shown here is derived from an EMBL/GenBank/DDBJ whole genome shotgun (WGS) entry which is preliminary data.</text>
</comment>
<dbReference type="EMBL" id="JABSTQ010001122">
    <property type="protein sequence ID" value="KAG0444968.1"/>
    <property type="molecule type" value="Genomic_DNA"/>
</dbReference>